<evidence type="ECO:0000256" key="4">
    <source>
        <dbReference type="ARBA" id="ARBA00023015"/>
    </source>
</evidence>
<name>A0A6S7ILP1_PARCT</name>
<dbReference type="GO" id="GO:0006357">
    <property type="term" value="P:regulation of transcription by RNA polymerase II"/>
    <property type="evidence" value="ECO:0007669"/>
    <property type="project" value="InterPro"/>
</dbReference>
<evidence type="ECO:0000256" key="6">
    <source>
        <dbReference type="ARBA" id="ARBA00023163"/>
    </source>
</evidence>
<dbReference type="GO" id="GO:0016592">
    <property type="term" value="C:mediator complex"/>
    <property type="evidence" value="ECO:0007669"/>
    <property type="project" value="InterPro"/>
</dbReference>
<accession>A0A6S7ILP1</accession>
<feature type="region of interest" description="Disordered" evidence="10">
    <location>
        <begin position="200"/>
        <end position="258"/>
    </location>
</feature>
<organism evidence="11 12">
    <name type="scientific">Paramuricea clavata</name>
    <name type="common">Red gorgonian</name>
    <name type="synonym">Violescent sea-whip</name>
    <dbReference type="NCBI Taxonomy" id="317549"/>
    <lineage>
        <taxon>Eukaryota</taxon>
        <taxon>Metazoa</taxon>
        <taxon>Cnidaria</taxon>
        <taxon>Anthozoa</taxon>
        <taxon>Octocorallia</taxon>
        <taxon>Malacalcyonacea</taxon>
        <taxon>Plexauridae</taxon>
        <taxon>Paramuricea</taxon>
    </lineage>
</organism>
<dbReference type="InterPro" id="IPR016820">
    <property type="entry name" value="Mediator_Med6_met/pln"/>
</dbReference>
<evidence type="ECO:0000256" key="1">
    <source>
        <dbReference type="ARBA" id="ARBA00004123"/>
    </source>
</evidence>
<dbReference type="InterPro" id="IPR038566">
    <property type="entry name" value="Mediator_Med6_sf"/>
</dbReference>
<gene>
    <name evidence="11" type="ORF">PACLA_8A068434</name>
</gene>
<evidence type="ECO:0000313" key="12">
    <source>
        <dbReference type="Proteomes" id="UP001152795"/>
    </source>
</evidence>
<dbReference type="AlphaFoldDB" id="A0A6S7ILP1"/>
<evidence type="ECO:0000256" key="2">
    <source>
        <dbReference type="ARBA" id="ARBA00007526"/>
    </source>
</evidence>
<keyword evidence="4 9" id="KW-0805">Transcription regulation</keyword>
<dbReference type="Gene3D" id="3.10.450.580">
    <property type="entry name" value="Mediator complex, subunit Med6"/>
    <property type="match status" value="1"/>
</dbReference>
<comment type="caution">
    <text evidence="11">The sequence shown here is derived from an EMBL/GenBank/DDBJ whole genome shotgun (WGS) entry which is preliminary data.</text>
</comment>
<feature type="compositionally biased region" description="Polar residues" evidence="10">
    <location>
        <begin position="222"/>
        <end position="239"/>
    </location>
</feature>
<comment type="subunit">
    <text evidence="9">Component of the Mediator complex.</text>
</comment>
<comment type="similarity">
    <text evidence="2 9">Belongs to the Mediator complex subunit 6 family.</text>
</comment>
<evidence type="ECO:0000313" key="11">
    <source>
        <dbReference type="EMBL" id="CAB4006682.1"/>
    </source>
</evidence>
<evidence type="ECO:0000256" key="8">
    <source>
        <dbReference type="ARBA" id="ARBA00031259"/>
    </source>
</evidence>
<feature type="compositionally biased region" description="Polar residues" evidence="10">
    <location>
        <begin position="201"/>
        <end position="210"/>
    </location>
</feature>
<keyword evidence="12" id="KW-1185">Reference proteome</keyword>
<dbReference type="Pfam" id="PF04934">
    <property type="entry name" value="Med6"/>
    <property type="match status" value="1"/>
</dbReference>
<reference evidence="11" key="1">
    <citation type="submission" date="2020-04" db="EMBL/GenBank/DDBJ databases">
        <authorList>
            <person name="Alioto T."/>
            <person name="Alioto T."/>
            <person name="Gomez Garrido J."/>
        </authorList>
    </citation>
    <scope>NUCLEOTIDE SEQUENCE</scope>
    <source>
        <strain evidence="11">A484AB</strain>
    </source>
</reference>
<dbReference type="InterPro" id="IPR007018">
    <property type="entry name" value="Mediator_Med6"/>
</dbReference>
<evidence type="ECO:0000256" key="10">
    <source>
        <dbReference type="SAM" id="MobiDB-lite"/>
    </source>
</evidence>
<evidence type="ECO:0000256" key="7">
    <source>
        <dbReference type="ARBA" id="ARBA00023242"/>
    </source>
</evidence>
<keyword evidence="5 9" id="KW-0010">Activator</keyword>
<dbReference type="OrthoDB" id="344220at2759"/>
<comment type="function">
    <text evidence="9">Component of the Mediator complex, a coactivator involved in the regulated transcription of nearly all RNA polymerase II-dependent genes. Mediator functions as a bridge to convey information from gene-specific regulatory proteins to the basal RNA polymerase II transcription machinery. Mediator is recruited to promoters by direct interactions with regulatory proteins and serves as a scaffold for the assembly of a functional preinitiation complex with RNA polymerase II and the general transcription factors.</text>
</comment>
<sequence length="258" mass="29589">MAADLAENQYGISWHDSAWIPILNPENVLEYFSQRTNPFYDRTCNNEMIKMQRLDMSQLAMMQGLEYILLHVQHPILFIIRKQHRHSPNQVTALADYYILAGVVYQCPDLGSLVNSRMLSVLHNLTSAFDEAFSYARYHPSKGYWWEFKESESKVPQDNVKKSKKEKSKTAPSSLFQRQHVDLLLEELIKKFPPQRVKFPVTSTETTSAESKGPKETVQKVEATSSRASQDAEQSQPQGKRTLANETADKPPPSKKQK</sequence>
<evidence type="ECO:0000256" key="3">
    <source>
        <dbReference type="ARBA" id="ARBA00020634"/>
    </source>
</evidence>
<dbReference type="Proteomes" id="UP001152795">
    <property type="component" value="Unassembled WGS sequence"/>
</dbReference>
<keyword evidence="6 9" id="KW-0804">Transcription</keyword>
<comment type="subcellular location">
    <subcellularLocation>
        <location evidence="1 9">Nucleus</location>
    </subcellularLocation>
</comment>
<dbReference type="EMBL" id="CACRXK020005573">
    <property type="protein sequence ID" value="CAB4006682.1"/>
    <property type="molecule type" value="Genomic_DNA"/>
</dbReference>
<proteinExistence type="inferred from homology"/>
<dbReference type="PANTHER" id="PTHR13104">
    <property type="entry name" value="MED-6-RELATED"/>
    <property type="match status" value="1"/>
</dbReference>
<protein>
    <recommendedName>
        <fullName evidence="3 9">Mediator of RNA polymerase II transcription subunit 6</fullName>
    </recommendedName>
    <alternativeName>
        <fullName evidence="8 9">Mediator complex subunit 6</fullName>
    </alternativeName>
</protein>
<keyword evidence="7 9" id="KW-0539">Nucleus</keyword>
<evidence type="ECO:0000256" key="5">
    <source>
        <dbReference type="ARBA" id="ARBA00023159"/>
    </source>
</evidence>
<dbReference type="PIRSF" id="PIRSF023869">
    <property type="entry name" value="Mediator_MED6_meta/pln"/>
    <property type="match status" value="1"/>
</dbReference>
<dbReference type="GO" id="GO:0003712">
    <property type="term" value="F:transcription coregulator activity"/>
    <property type="evidence" value="ECO:0007669"/>
    <property type="project" value="InterPro"/>
</dbReference>
<evidence type="ECO:0000256" key="9">
    <source>
        <dbReference type="PIRNR" id="PIRNR023869"/>
    </source>
</evidence>